<keyword evidence="2" id="KW-1185">Reference proteome</keyword>
<name>A0A8S0R6Z2_OLEEU</name>
<reference evidence="1 2" key="1">
    <citation type="submission" date="2019-12" db="EMBL/GenBank/DDBJ databases">
        <authorList>
            <person name="Alioto T."/>
            <person name="Alioto T."/>
            <person name="Gomez Garrido J."/>
        </authorList>
    </citation>
    <scope>NUCLEOTIDE SEQUENCE [LARGE SCALE GENOMIC DNA]</scope>
</reference>
<dbReference type="AlphaFoldDB" id="A0A8S0R6Z2"/>
<feature type="non-terminal residue" evidence="1">
    <location>
        <position position="73"/>
    </location>
</feature>
<comment type="caution">
    <text evidence="1">The sequence shown here is derived from an EMBL/GenBank/DDBJ whole genome shotgun (WGS) entry which is preliminary data.</text>
</comment>
<protein>
    <submittedName>
        <fullName evidence="1">Uncharacterized protein</fullName>
    </submittedName>
</protein>
<gene>
    <name evidence="1" type="ORF">OLEA9_A016334</name>
</gene>
<evidence type="ECO:0000313" key="1">
    <source>
        <dbReference type="EMBL" id="CAA2974557.1"/>
    </source>
</evidence>
<accession>A0A8S0R6Z2</accession>
<dbReference type="Gramene" id="OE9A016334T1">
    <property type="protein sequence ID" value="OE9A016334C1"/>
    <property type="gene ID" value="OE9A016334"/>
</dbReference>
<organism evidence="1 2">
    <name type="scientific">Olea europaea subsp. europaea</name>
    <dbReference type="NCBI Taxonomy" id="158383"/>
    <lineage>
        <taxon>Eukaryota</taxon>
        <taxon>Viridiplantae</taxon>
        <taxon>Streptophyta</taxon>
        <taxon>Embryophyta</taxon>
        <taxon>Tracheophyta</taxon>
        <taxon>Spermatophyta</taxon>
        <taxon>Magnoliopsida</taxon>
        <taxon>eudicotyledons</taxon>
        <taxon>Gunneridae</taxon>
        <taxon>Pentapetalae</taxon>
        <taxon>asterids</taxon>
        <taxon>lamiids</taxon>
        <taxon>Lamiales</taxon>
        <taxon>Oleaceae</taxon>
        <taxon>Oleeae</taxon>
        <taxon>Olea</taxon>
    </lineage>
</organism>
<dbReference type="EMBL" id="CACTIH010002180">
    <property type="protein sequence ID" value="CAA2974557.1"/>
    <property type="molecule type" value="Genomic_DNA"/>
</dbReference>
<proteinExistence type="predicted"/>
<sequence>MDAHVPYNPQAAQFHQDASIHVPITANNPKNRDLQPIFELANFWSKKPFFGDDVRPMTADHHHKTLTHLLSIW</sequence>
<evidence type="ECO:0000313" key="2">
    <source>
        <dbReference type="Proteomes" id="UP000594638"/>
    </source>
</evidence>
<dbReference type="Proteomes" id="UP000594638">
    <property type="component" value="Unassembled WGS sequence"/>
</dbReference>